<sequence length="512" mass="56093">MLGIHKPENAAGSSGPAIVIGIFVAFGGILFGYDTGTISGILAMDYWVNQFAKHKNEKGELYITASEASLIVSILSAGTIFGALTAAPFGDFLGRRWGLIASCAVFSLGVVFQTAATATPIFAVGRFIAGYGVGLVSALVPLYQSESAPKWIRGTIVGAYQLAITIGLLLAACANQGSHARQDSGSYRIPIAIQFIWAIILSIGMYILPETPRYLIKQGRYDEAAKSMSRLRKLPIDHPILNEELNEIKANHEYENQVASGGYMDCIRGSMLKRLLTGMGLQALQQLTGINFIFYYGTNFFKNSGIQNPFLIGLITSLVNVFSTLPGLYLVERMGRRNLLLFGAIGMCVCQFIVASVGITEKSLIANKVLIAFVCFYIFFFACSWGPVAWVVTGEMFPLKVRAKALSITTATNWVLNFAIGYATPYLVDPGNGNANLGVKVFFIWGGCCFICMLFVYSFIYETKGLSLEEIDELYETVSWAWNSMHFKPTITFQQRVHHNEKTKVAHVLTDA</sequence>
<dbReference type="InParanoid" id="A0A3N4LDM6"/>
<keyword evidence="5 9" id="KW-1133">Transmembrane helix</keyword>
<dbReference type="GO" id="GO:0010255">
    <property type="term" value="P:glucose mediated signaling pathway"/>
    <property type="evidence" value="ECO:0007669"/>
    <property type="project" value="UniProtKB-ARBA"/>
</dbReference>
<dbReference type="PROSITE" id="PS00216">
    <property type="entry name" value="SUGAR_TRANSPORT_1"/>
    <property type="match status" value="1"/>
</dbReference>
<dbReference type="GO" id="GO:0005536">
    <property type="term" value="F:D-glucose binding"/>
    <property type="evidence" value="ECO:0007669"/>
    <property type="project" value="UniProtKB-ARBA"/>
</dbReference>
<dbReference type="STRING" id="1051890.A0A3N4LDM6"/>
<feature type="transmembrane region" description="Helical" evidence="9">
    <location>
        <begin position="442"/>
        <end position="460"/>
    </location>
</feature>
<keyword evidence="3 8" id="KW-0813">Transport</keyword>
<keyword evidence="4 9" id="KW-0812">Transmembrane</keyword>
<reference evidence="11 12" key="1">
    <citation type="journal article" date="2018" name="Nat. Ecol. Evol.">
        <title>Pezizomycetes genomes reveal the molecular basis of ectomycorrhizal truffle lifestyle.</title>
        <authorList>
            <person name="Murat C."/>
            <person name="Payen T."/>
            <person name="Noel B."/>
            <person name="Kuo A."/>
            <person name="Morin E."/>
            <person name="Chen J."/>
            <person name="Kohler A."/>
            <person name="Krizsan K."/>
            <person name="Balestrini R."/>
            <person name="Da Silva C."/>
            <person name="Montanini B."/>
            <person name="Hainaut M."/>
            <person name="Levati E."/>
            <person name="Barry K.W."/>
            <person name="Belfiori B."/>
            <person name="Cichocki N."/>
            <person name="Clum A."/>
            <person name="Dockter R.B."/>
            <person name="Fauchery L."/>
            <person name="Guy J."/>
            <person name="Iotti M."/>
            <person name="Le Tacon F."/>
            <person name="Lindquist E.A."/>
            <person name="Lipzen A."/>
            <person name="Malagnac F."/>
            <person name="Mello A."/>
            <person name="Molinier V."/>
            <person name="Miyauchi S."/>
            <person name="Poulain J."/>
            <person name="Riccioni C."/>
            <person name="Rubini A."/>
            <person name="Sitrit Y."/>
            <person name="Splivallo R."/>
            <person name="Traeger S."/>
            <person name="Wang M."/>
            <person name="Zifcakova L."/>
            <person name="Wipf D."/>
            <person name="Zambonelli A."/>
            <person name="Paolocci F."/>
            <person name="Nowrousian M."/>
            <person name="Ottonello S."/>
            <person name="Baldrian P."/>
            <person name="Spatafora J.W."/>
            <person name="Henrissat B."/>
            <person name="Nagy L.G."/>
            <person name="Aury J.M."/>
            <person name="Wincker P."/>
            <person name="Grigoriev I.V."/>
            <person name="Bonfante P."/>
            <person name="Martin F.M."/>
        </authorList>
    </citation>
    <scope>NUCLEOTIDE SEQUENCE [LARGE SCALE GENOMIC DNA]</scope>
    <source>
        <strain evidence="11 12">ATCC MYA-4762</strain>
    </source>
</reference>
<dbReference type="InterPro" id="IPR050360">
    <property type="entry name" value="MFS_Sugar_Transporters"/>
</dbReference>
<evidence type="ECO:0000256" key="5">
    <source>
        <dbReference type="ARBA" id="ARBA00022989"/>
    </source>
</evidence>
<feature type="transmembrane region" description="Helical" evidence="9">
    <location>
        <begin position="371"/>
        <end position="393"/>
    </location>
</feature>
<feature type="transmembrane region" description="Helical" evidence="9">
    <location>
        <begin position="12"/>
        <end position="33"/>
    </location>
</feature>
<feature type="transmembrane region" description="Helical" evidence="9">
    <location>
        <begin position="68"/>
        <end position="90"/>
    </location>
</feature>
<evidence type="ECO:0000256" key="1">
    <source>
        <dbReference type="ARBA" id="ARBA00004141"/>
    </source>
</evidence>
<feature type="transmembrane region" description="Helical" evidence="9">
    <location>
        <begin position="338"/>
        <end position="359"/>
    </location>
</feature>
<dbReference type="Pfam" id="PF00083">
    <property type="entry name" value="Sugar_tr"/>
    <property type="match status" value="1"/>
</dbReference>
<feature type="transmembrane region" description="Helical" evidence="9">
    <location>
        <begin position="189"/>
        <end position="208"/>
    </location>
</feature>
<dbReference type="InterPro" id="IPR005829">
    <property type="entry name" value="Sugar_transporter_CS"/>
</dbReference>
<dbReference type="SUPFAM" id="SSF103473">
    <property type="entry name" value="MFS general substrate transporter"/>
    <property type="match status" value="1"/>
</dbReference>
<feature type="transmembrane region" description="Helical" evidence="9">
    <location>
        <begin position="97"/>
        <end position="115"/>
    </location>
</feature>
<evidence type="ECO:0000313" key="12">
    <source>
        <dbReference type="Proteomes" id="UP000267821"/>
    </source>
</evidence>
<dbReference type="FunFam" id="1.20.1250.20:FF:000115">
    <property type="entry name" value="High-affinity glucose transporter"/>
    <property type="match status" value="1"/>
</dbReference>
<organism evidence="11 12">
    <name type="scientific">Terfezia boudieri ATCC MYA-4762</name>
    <dbReference type="NCBI Taxonomy" id="1051890"/>
    <lineage>
        <taxon>Eukaryota</taxon>
        <taxon>Fungi</taxon>
        <taxon>Dikarya</taxon>
        <taxon>Ascomycota</taxon>
        <taxon>Pezizomycotina</taxon>
        <taxon>Pezizomycetes</taxon>
        <taxon>Pezizales</taxon>
        <taxon>Pezizaceae</taxon>
        <taxon>Terfezia</taxon>
    </lineage>
</organism>
<protein>
    <submittedName>
        <fullName evidence="11">Hexose transporter</fullName>
    </submittedName>
</protein>
<dbReference type="Gene3D" id="1.20.1250.20">
    <property type="entry name" value="MFS general substrate transporter like domains"/>
    <property type="match status" value="1"/>
</dbReference>
<dbReference type="FunCoup" id="A0A3N4LDM6">
    <property type="interactions" value="189"/>
</dbReference>
<feature type="transmembrane region" description="Helical" evidence="9">
    <location>
        <begin position="121"/>
        <end position="143"/>
    </location>
</feature>
<comment type="similarity">
    <text evidence="2 8">Belongs to the major facilitator superfamily. Sugar transporter (TC 2.A.1.1) family.</text>
</comment>
<keyword evidence="12" id="KW-1185">Reference proteome</keyword>
<dbReference type="PROSITE" id="PS50850">
    <property type="entry name" value="MFS"/>
    <property type="match status" value="1"/>
</dbReference>
<evidence type="ECO:0000313" key="11">
    <source>
        <dbReference type="EMBL" id="RPB20987.1"/>
    </source>
</evidence>
<dbReference type="GO" id="GO:0005351">
    <property type="term" value="F:carbohydrate:proton symporter activity"/>
    <property type="evidence" value="ECO:0007669"/>
    <property type="project" value="TreeGrafter"/>
</dbReference>
<dbReference type="PANTHER" id="PTHR48022:SF17">
    <property type="entry name" value="HEXOSE TRANSPORTER"/>
    <property type="match status" value="1"/>
</dbReference>
<feature type="transmembrane region" description="Helical" evidence="9">
    <location>
        <begin position="405"/>
        <end position="422"/>
    </location>
</feature>
<dbReference type="PRINTS" id="PR00171">
    <property type="entry name" value="SUGRTRNSPORT"/>
</dbReference>
<accession>A0A3N4LDM6</accession>
<dbReference type="Proteomes" id="UP000267821">
    <property type="component" value="Unassembled WGS sequence"/>
</dbReference>
<dbReference type="InterPro" id="IPR005828">
    <property type="entry name" value="MFS_sugar_transport-like"/>
</dbReference>
<gene>
    <name evidence="11" type="ORF">L211DRAFT_812508</name>
</gene>
<feature type="domain" description="Major facilitator superfamily (MFS) profile" evidence="10">
    <location>
        <begin position="20"/>
        <end position="464"/>
    </location>
</feature>
<evidence type="ECO:0000256" key="9">
    <source>
        <dbReference type="SAM" id="Phobius"/>
    </source>
</evidence>
<dbReference type="CDD" id="cd17356">
    <property type="entry name" value="MFS_HXT"/>
    <property type="match status" value="1"/>
</dbReference>
<evidence type="ECO:0000256" key="8">
    <source>
        <dbReference type="RuleBase" id="RU003346"/>
    </source>
</evidence>
<dbReference type="AlphaFoldDB" id="A0A3N4LDM6"/>
<dbReference type="GO" id="GO:0005886">
    <property type="term" value="C:plasma membrane"/>
    <property type="evidence" value="ECO:0007669"/>
    <property type="project" value="UniProtKB-ARBA"/>
</dbReference>
<evidence type="ECO:0000256" key="4">
    <source>
        <dbReference type="ARBA" id="ARBA00022692"/>
    </source>
</evidence>
<dbReference type="InterPro" id="IPR036259">
    <property type="entry name" value="MFS_trans_sf"/>
</dbReference>
<feature type="transmembrane region" description="Helical" evidence="9">
    <location>
        <begin position="310"/>
        <end position="331"/>
    </location>
</feature>
<comment type="subcellular location">
    <subcellularLocation>
        <location evidence="1">Membrane</location>
        <topology evidence="1">Multi-pass membrane protein</topology>
    </subcellularLocation>
</comment>
<evidence type="ECO:0000256" key="7">
    <source>
        <dbReference type="ARBA" id="ARBA00023180"/>
    </source>
</evidence>
<keyword evidence="6 9" id="KW-0472">Membrane</keyword>
<evidence type="ECO:0000256" key="3">
    <source>
        <dbReference type="ARBA" id="ARBA00022448"/>
    </source>
</evidence>
<proteinExistence type="inferred from homology"/>
<dbReference type="InterPro" id="IPR020846">
    <property type="entry name" value="MFS_dom"/>
</dbReference>
<dbReference type="NCBIfam" id="TIGR00879">
    <property type="entry name" value="SP"/>
    <property type="match status" value="1"/>
</dbReference>
<dbReference type="PANTHER" id="PTHR48022">
    <property type="entry name" value="PLASTIDIC GLUCOSE TRANSPORTER 4"/>
    <property type="match status" value="1"/>
</dbReference>
<name>A0A3N4LDM6_9PEZI</name>
<evidence type="ECO:0000256" key="6">
    <source>
        <dbReference type="ARBA" id="ARBA00023136"/>
    </source>
</evidence>
<evidence type="ECO:0000259" key="10">
    <source>
        <dbReference type="PROSITE" id="PS50850"/>
    </source>
</evidence>
<evidence type="ECO:0000256" key="2">
    <source>
        <dbReference type="ARBA" id="ARBA00010992"/>
    </source>
</evidence>
<feature type="transmembrane region" description="Helical" evidence="9">
    <location>
        <begin position="155"/>
        <end position="177"/>
    </location>
</feature>
<dbReference type="InterPro" id="IPR003663">
    <property type="entry name" value="Sugar/inositol_transpt"/>
</dbReference>
<dbReference type="OrthoDB" id="6612291at2759"/>
<dbReference type="EMBL" id="ML121565">
    <property type="protein sequence ID" value="RPB20987.1"/>
    <property type="molecule type" value="Genomic_DNA"/>
</dbReference>
<feature type="transmembrane region" description="Helical" evidence="9">
    <location>
        <begin position="275"/>
        <end position="298"/>
    </location>
</feature>
<keyword evidence="7" id="KW-0325">Glycoprotein</keyword>